<dbReference type="AlphaFoldDB" id="A0AAE0TZM9"/>
<name>A0AAE0TZM9_9PEZI</name>
<keyword evidence="3" id="KW-1185">Reference proteome</keyword>
<evidence type="ECO:0000313" key="3">
    <source>
        <dbReference type="Proteomes" id="UP001285441"/>
    </source>
</evidence>
<reference evidence="2" key="1">
    <citation type="journal article" date="2023" name="Mol. Phylogenet. Evol.">
        <title>Genome-scale phylogeny and comparative genomics of the fungal order Sordariales.</title>
        <authorList>
            <person name="Hensen N."/>
            <person name="Bonometti L."/>
            <person name="Westerberg I."/>
            <person name="Brannstrom I.O."/>
            <person name="Guillou S."/>
            <person name="Cros-Aarteil S."/>
            <person name="Calhoun S."/>
            <person name="Haridas S."/>
            <person name="Kuo A."/>
            <person name="Mondo S."/>
            <person name="Pangilinan J."/>
            <person name="Riley R."/>
            <person name="LaButti K."/>
            <person name="Andreopoulos B."/>
            <person name="Lipzen A."/>
            <person name="Chen C."/>
            <person name="Yan M."/>
            <person name="Daum C."/>
            <person name="Ng V."/>
            <person name="Clum A."/>
            <person name="Steindorff A."/>
            <person name="Ohm R.A."/>
            <person name="Martin F."/>
            <person name="Silar P."/>
            <person name="Natvig D.O."/>
            <person name="Lalanne C."/>
            <person name="Gautier V."/>
            <person name="Ament-Velasquez S.L."/>
            <person name="Kruys A."/>
            <person name="Hutchinson M.I."/>
            <person name="Powell A.J."/>
            <person name="Barry K."/>
            <person name="Miller A.N."/>
            <person name="Grigoriev I.V."/>
            <person name="Debuchy R."/>
            <person name="Gladieux P."/>
            <person name="Hiltunen Thoren M."/>
            <person name="Johannesson H."/>
        </authorList>
    </citation>
    <scope>NUCLEOTIDE SEQUENCE</scope>
    <source>
        <strain evidence="2">CBS 232.78</strain>
    </source>
</reference>
<dbReference type="Proteomes" id="UP001285441">
    <property type="component" value="Unassembled WGS sequence"/>
</dbReference>
<reference evidence="2" key="2">
    <citation type="submission" date="2023-06" db="EMBL/GenBank/DDBJ databases">
        <authorList>
            <consortium name="Lawrence Berkeley National Laboratory"/>
            <person name="Haridas S."/>
            <person name="Hensen N."/>
            <person name="Bonometti L."/>
            <person name="Westerberg I."/>
            <person name="Brannstrom I.O."/>
            <person name="Guillou S."/>
            <person name="Cros-Aarteil S."/>
            <person name="Calhoun S."/>
            <person name="Kuo A."/>
            <person name="Mondo S."/>
            <person name="Pangilinan J."/>
            <person name="Riley R."/>
            <person name="LaButti K."/>
            <person name="Andreopoulos B."/>
            <person name="Lipzen A."/>
            <person name="Chen C."/>
            <person name="Yanf M."/>
            <person name="Daum C."/>
            <person name="Ng V."/>
            <person name="Clum A."/>
            <person name="Steindorff A."/>
            <person name="Ohm R."/>
            <person name="Martin F."/>
            <person name="Silar P."/>
            <person name="Natvig D."/>
            <person name="Lalanne C."/>
            <person name="Gautier V."/>
            <person name="Ament-velasquez S.L."/>
            <person name="Kruys A."/>
            <person name="Hutchinson M.I."/>
            <person name="Powell A.J."/>
            <person name="Barry K."/>
            <person name="Miller A.N."/>
            <person name="Grigoriev I.V."/>
            <person name="Debuchy R."/>
            <person name="Gladieux P."/>
            <person name="Thoren M.H."/>
            <person name="Johannesson H."/>
        </authorList>
    </citation>
    <scope>NUCLEOTIDE SEQUENCE</scope>
    <source>
        <strain evidence="2">CBS 232.78</strain>
    </source>
</reference>
<accession>A0AAE0TZM9</accession>
<organism evidence="2 3">
    <name type="scientific">Podospora didyma</name>
    <dbReference type="NCBI Taxonomy" id="330526"/>
    <lineage>
        <taxon>Eukaryota</taxon>
        <taxon>Fungi</taxon>
        <taxon>Dikarya</taxon>
        <taxon>Ascomycota</taxon>
        <taxon>Pezizomycotina</taxon>
        <taxon>Sordariomycetes</taxon>
        <taxon>Sordariomycetidae</taxon>
        <taxon>Sordariales</taxon>
        <taxon>Podosporaceae</taxon>
        <taxon>Podospora</taxon>
    </lineage>
</organism>
<feature type="transmembrane region" description="Helical" evidence="1">
    <location>
        <begin position="312"/>
        <end position="331"/>
    </location>
</feature>
<gene>
    <name evidence="2" type="ORF">B0H63DRAFT_473104</name>
</gene>
<protein>
    <submittedName>
        <fullName evidence="2">Uncharacterized protein</fullName>
    </submittedName>
</protein>
<comment type="caution">
    <text evidence="2">The sequence shown here is derived from an EMBL/GenBank/DDBJ whole genome shotgun (WGS) entry which is preliminary data.</text>
</comment>
<proteinExistence type="predicted"/>
<keyword evidence="1" id="KW-1133">Transmembrane helix</keyword>
<evidence type="ECO:0000313" key="2">
    <source>
        <dbReference type="EMBL" id="KAK3385538.1"/>
    </source>
</evidence>
<evidence type="ECO:0000256" key="1">
    <source>
        <dbReference type="SAM" id="Phobius"/>
    </source>
</evidence>
<sequence>MDTLDLDLDVALPPDSKLALVKWFWGYKPAETFDDEEPSNSPNGSLNPYFEYYYKQCELIALYQNEEYSSLKTHRNIVDVAALIQQTDQDRPAVLAQLPGLLGSGTDAQQENTLQLVSRLLTMTRIGEIPHEFISPRPTEWKDGTLTEFVRDYFSPSPVLGHERIKFEKTFNGLSLSLITGLEIRWTDNLADHLRLMNNDTTVCVFHHATFLLSQGASSIFLSSFVSETLRTLALLIPKYDKNVKTWYGIQAAKYNLDPAATESGYLIADERQVESFRYWHDRLVVLKQVYDESRPNTLSQWWHDRRNSVQWYTFWVALLVLFLTVFFGLVQCIEGALQVYVSFNPPAT</sequence>
<keyword evidence="1" id="KW-0472">Membrane</keyword>
<keyword evidence="1" id="KW-0812">Transmembrane</keyword>
<dbReference type="EMBL" id="JAULSW010000004">
    <property type="protein sequence ID" value="KAK3385538.1"/>
    <property type="molecule type" value="Genomic_DNA"/>
</dbReference>